<keyword evidence="3 8" id="KW-0547">Nucleotide-binding</keyword>
<dbReference type="Gene3D" id="3.40.50.300">
    <property type="entry name" value="P-loop containing nucleotide triphosphate hydrolases"/>
    <property type="match status" value="1"/>
</dbReference>
<dbReference type="InterPro" id="IPR027417">
    <property type="entry name" value="P-loop_NTPase"/>
</dbReference>
<comment type="caution">
    <text evidence="11">The sequence shown here is derived from an EMBL/GenBank/DDBJ whole genome shotgun (WGS) entry which is preliminary data.</text>
</comment>
<dbReference type="EMBL" id="JAPFFF010000014">
    <property type="protein sequence ID" value="KAK8870749.1"/>
    <property type="molecule type" value="Genomic_DNA"/>
</dbReference>
<evidence type="ECO:0000313" key="11">
    <source>
        <dbReference type="EMBL" id="KAK8870749.1"/>
    </source>
</evidence>
<evidence type="ECO:0000256" key="9">
    <source>
        <dbReference type="SAM" id="MobiDB-lite"/>
    </source>
</evidence>
<evidence type="ECO:0000256" key="7">
    <source>
        <dbReference type="ARBA" id="ARBA00023242"/>
    </source>
</evidence>
<feature type="domain" description="AAA+ ATPase" evidence="10">
    <location>
        <begin position="68"/>
        <end position="360"/>
    </location>
</feature>
<evidence type="ECO:0000256" key="2">
    <source>
        <dbReference type="ARBA" id="ARBA00007519"/>
    </source>
</evidence>
<organism evidence="11 12">
    <name type="scientific">Tritrichomonas musculus</name>
    <dbReference type="NCBI Taxonomy" id="1915356"/>
    <lineage>
        <taxon>Eukaryota</taxon>
        <taxon>Metamonada</taxon>
        <taxon>Parabasalia</taxon>
        <taxon>Tritrichomonadida</taxon>
        <taxon>Tritrichomonadidae</taxon>
        <taxon>Tritrichomonas</taxon>
    </lineage>
</organism>
<dbReference type="Gene3D" id="1.10.8.60">
    <property type="match status" value="1"/>
</dbReference>
<keyword evidence="8" id="KW-0805">Transcription regulation</keyword>
<keyword evidence="4 8" id="KW-0378">Hydrolase</keyword>
<evidence type="ECO:0000256" key="6">
    <source>
        <dbReference type="ARBA" id="ARBA00022840"/>
    </source>
</evidence>
<keyword evidence="7 8" id="KW-0539">Nucleus</keyword>
<sequence>MVEVPLTKQETDVTPVSLERIGAQSHIRGLGLDDTLNARYNSEGLIGQLNARKALGVILKMIKAGKIAGRAILLAGQPGTGKTALAHALSQSLGSDTPFTSITGSEVFSLEMNKTEALTQALRRSIGVKIHEVTEVCEGEVVSVEINAPTGDQATRTGSITLKTTDMESVFDLGPRMIDQITRLKIETGDVISIDTATGNMTKLGRSFAHSKDFDSYGPQMKFVHTPDGELKSKKETVHTLTLHEIDVVNSRNQGFLALFSGETGEIKQEIREHVDKQVEQWQDEKRAELVPGVLFIDEVHMLDLECFSFLNRAMENPSAPIIVMASNRGETKVRGTNYKGPHGIPFDMVQRLLIVPTYPYQDKELRDILKKRCQEEDVTMAEEALDVLTEQAKARSLRYAMQLITTSSLIAGRRADYDDEVISDDVIKAQNLFIDKERSAEYLEQLSNYARDDYQSRFMNGNEDGEQEEEEEDK</sequence>
<keyword evidence="5 8" id="KW-0347">Helicase</keyword>
<dbReference type="SUPFAM" id="SSF52540">
    <property type="entry name" value="P-loop containing nucleoside triphosphate hydrolases"/>
    <property type="match status" value="1"/>
</dbReference>
<comment type="catalytic activity">
    <reaction evidence="8">
        <text>ATP + H2O = ADP + phosphate + H(+)</text>
        <dbReference type="Rhea" id="RHEA:13065"/>
        <dbReference type="ChEBI" id="CHEBI:15377"/>
        <dbReference type="ChEBI" id="CHEBI:15378"/>
        <dbReference type="ChEBI" id="CHEBI:30616"/>
        <dbReference type="ChEBI" id="CHEBI:43474"/>
        <dbReference type="ChEBI" id="CHEBI:456216"/>
        <dbReference type="EC" id="3.6.4.12"/>
    </reaction>
</comment>
<dbReference type="InterPro" id="IPR003593">
    <property type="entry name" value="AAA+_ATPase"/>
</dbReference>
<evidence type="ECO:0000259" key="10">
    <source>
        <dbReference type="SMART" id="SM00382"/>
    </source>
</evidence>
<feature type="region of interest" description="Disordered" evidence="9">
    <location>
        <begin position="455"/>
        <end position="475"/>
    </location>
</feature>
<keyword evidence="8" id="KW-0804">Transcription</keyword>
<dbReference type="Pfam" id="PF06068">
    <property type="entry name" value="TIP49"/>
    <property type="match status" value="1"/>
</dbReference>
<comment type="similarity">
    <text evidence="2 8">Belongs to the RuvB family.</text>
</comment>
<accession>A0ABR2IZS4</accession>
<keyword evidence="12" id="KW-1185">Reference proteome</keyword>
<name>A0ABR2IZS4_9EUKA</name>
<evidence type="ECO:0000256" key="4">
    <source>
        <dbReference type="ARBA" id="ARBA00022801"/>
    </source>
</evidence>
<feature type="compositionally biased region" description="Acidic residues" evidence="9">
    <location>
        <begin position="464"/>
        <end position="475"/>
    </location>
</feature>
<dbReference type="PANTHER" id="PTHR11093">
    <property type="entry name" value="RUVB-RELATED REPTIN AND PONTIN"/>
    <property type="match status" value="1"/>
</dbReference>
<dbReference type="Gene3D" id="2.40.50.360">
    <property type="entry name" value="RuvB-like helicase, domain II"/>
    <property type="match status" value="1"/>
</dbReference>
<dbReference type="InterPro" id="IPR027238">
    <property type="entry name" value="RuvB-like"/>
</dbReference>
<dbReference type="InterPro" id="IPR012340">
    <property type="entry name" value="NA-bd_OB-fold"/>
</dbReference>
<dbReference type="Pfam" id="PF17856">
    <property type="entry name" value="TIP49_C"/>
    <property type="match status" value="1"/>
</dbReference>
<dbReference type="InterPro" id="IPR042487">
    <property type="entry name" value="RuvBL1/2_DNA/RNA_bd_dom"/>
</dbReference>
<protein>
    <recommendedName>
        <fullName evidence="8">RuvB-like helicase</fullName>
        <ecNumber evidence="8">3.6.4.12</ecNumber>
    </recommendedName>
</protein>
<evidence type="ECO:0000313" key="12">
    <source>
        <dbReference type="Proteomes" id="UP001470230"/>
    </source>
</evidence>
<dbReference type="Proteomes" id="UP001470230">
    <property type="component" value="Unassembled WGS sequence"/>
</dbReference>
<proteinExistence type="inferred from homology"/>
<keyword evidence="6 8" id="KW-0067">ATP-binding</keyword>
<gene>
    <name evidence="11" type="ORF">M9Y10_008636</name>
</gene>
<reference evidence="11 12" key="1">
    <citation type="submission" date="2024-04" db="EMBL/GenBank/DDBJ databases">
        <title>Tritrichomonas musculus Genome.</title>
        <authorList>
            <person name="Alves-Ferreira E."/>
            <person name="Grigg M."/>
            <person name="Lorenzi H."/>
            <person name="Galac M."/>
        </authorList>
    </citation>
    <scope>NUCLEOTIDE SEQUENCE [LARGE SCALE GENOMIC DNA]</scope>
    <source>
        <strain evidence="11 12">EAF2021</strain>
    </source>
</reference>
<dbReference type="InterPro" id="IPR010339">
    <property type="entry name" value="TIP49_P-loop"/>
</dbReference>
<dbReference type="InterPro" id="IPR041048">
    <property type="entry name" value="RuvB-like_C"/>
</dbReference>
<dbReference type="SMART" id="SM00382">
    <property type="entry name" value="AAA"/>
    <property type="match status" value="1"/>
</dbReference>
<dbReference type="SUPFAM" id="SSF50249">
    <property type="entry name" value="Nucleic acid-binding proteins"/>
    <property type="match status" value="1"/>
</dbReference>
<evidence type="ECO:0000256" key="5">
    <source>
        <dbReference type="ARBA" id="ARBA00022806"/>
    </source>
</evidence>
<dbReference type="EC" id="3.6.4.12" evidence="8"/>
<evidence type="ECO:0000256" key="3">
    <source>
        <dbReference type="ARBA" id="ARBA00022741"/>
    </source>
</evidence>
<evidence type="ECO:0000256" key="1">
    <source>
        <dbReference type="ARBA" id="ARBA00004123"/>
    </source>
</evidence>
<comment type="subcellular location">
    <subcellularLocation>
        <location evidence="1">Nucleus</location>
    </subcellularLocation>
</comment>
<evidence type="ECO:0000256" key="8">
    <source>
        <dbReference type="RuleBase" id="RU363048"/>
    </source>
</evidence>